<evidence type="ECO:0000313" key="23">
    <source>
        <dbReference type="EMBL" id="TIA91952.1"/>
    </source>
</evidence>
<dbReference type="PANTHER" id="PTHR12863:SF1">
    <property type="entry name" value="FATTY ACID 2-HYDROXYLASE"/>
    <property type="match status" value="1"/>
</dbReference>
<comment type="pathway">
    <text evidence="2">Sphingolipid metabolism.</text>
</comment>
<dbReference type="GO" id="GO:0005506">
    <property type="term" value="F:iron ion binding"/>
    <property type="evidence" value="ECO:0007669"/>
    <property type="project" value="UniProtKB-UniRule"/>
</dbReference>
<feature type="binding site" evidence="19">
    <location>
        <position position="315"/>
    </location>
    <ligand>
        <name>Zn(2+)</name>
        <dbReference type="ChEBI" id="CHEBI:29105"/>
        <label>1</label>
    </ligand>
</feature>
<evidence type="ECO:0000256" key="17">
    <source>
        <dbReference type="ARBA" id="ARBA00023160"/>
    </source>
</evidence>
<keyword evidence="16 18" id="KW-0472">Membrane</keyword>
<keyword evidence="13 18" id="KW-0560">Oxidoreductase</keyword>
<dbReference type="Pfam" id="PF04116">
    <property type="entry name" value="FA_hydroxylase"/>
    <property type="match status" value="1"/>
</dbReference>
<dbReference type="InterPro" id="IPR014430">
    <property type="entry name" value="Scs7"/>
</dbReference>
<protein>
    <recommendedName>
        <fullName evidence="18">Ceramide very long chain fatty acid hydroxylase</fullName>
        <ecNumber evidence="18">1.-.-.-</ecNumber>
    </recommendedName>
</protein>
<evidence type="ECO:0000256" key="3">
    <source>
        <dbReference type="ARBA" id="ARBA00005189"/>
    </source>
</evidence>
<dbReference type="InterPro" id="IPR018506">
    <property type="entry name" value="Cyt_B5_heme-BS"/>
</dbReference>
<keyword evidence="9 18" id="KW-0256">Endoplasmic reticulum</keyword>
<evidence type="ECO:0000313" key="24">
    <source>
        <dbReference type="Proteomes" id="UP000310189"/>
    </source>
</evidence>
<evidence type="ECO:0000256" key="2">
    <source>
        <dbReference type="ARBA" id="ARBA00004991"/>
    </source>
</evidence>
<gene>
    <name evidence="23" type="ORF">E3P99_00865</name>
</gene>
<dbReference type="PIRSF" id="PIRSF005149">
    <property type="entry name" value="IPC-B_HD"/>
    <property type="match status" value="1"/>
</dbReference>
<evidence type="ECO:0000256" key="16">
    <source>
        <dbReference type="ARBA" id="ARBA00023136"/>
    </source>
</evidence>
<keyword evidence="10 18" id="KW-0276">Fatty acid metabolism</keyword>
<reference evidence="23 24" key="1">
    <citation type="submission" date="2019-03" db="EMBL/GenBank/DDBJ databases">
        <title>Sequencing 23 genomes of Wallemia ichthyophaga.</title>
        <authorList>
            <person name="Gostincar C."/>
        </authorList>
    </citation>
    <scope>NUCLEOTIDE SEQUENCE [LARGE SCALE GENOMIC DNA]</scope>
    <source>
        <strain evidence="23 24">EXF-5753</strain>
    </source>
</reference>
<dbReference type="GO" id="GO:0005789">
    <property type="term" value="C:endoplasmic reticulum membrane"/>
    <property type="evidence" value="ECO:0007669"/>
    <property type="project" value="UniProtKB-SubCell"/>
</dbReference>
<dbReference type="FunFam" id="3.10.120.10:FF:000007">
    <property type="entry name" value="Sulfite oxidase, mitochondrial"/>
    <property type="match status" value="1"/>
</dbReference>
<evidence type="ECO:0000256" key="21">
    <source>
        <dbReference type="SAM" id="Phobius"/>
    </source>
</evidence>
<accession>A0A4T0FT97</accession>
<evidence type="ECO:0000256" key="5">
    <source>
        <dbReference type="ARBA" id="ARBA00022516"/>
    </source>
</evidence>
<comment type="subcellular location">
    <subcellularLocation>
        <location evidence="1">Endoplasmic reticulum membrane</location>
        <topology evidence="1">Multi-pass membrane protein</topology>
    </subcellularLocation>
</comment>
<feature type="binding site" evidence="19">
    <location>
        <position position="334"/>
    </location>
    <ligand>
        <name>Zn(2+)</name>
        <dbReference type="ChEBI" id="CHEBI:29105"/>
        <label>1</label>
    </ligand>
</feature>
<dbReference type="EC" id="1.-.-.-" evidence="18"/>
<keyword evidence="12 21" id="KW-1133">Transmembrane helix</keyword>
<evidence type="ECO:0000256" key="10">
    <source>
        <dbReference type="ARBA" id="ARBA00022832"/>
    </source>
</evidence>
<keyword evidence="14 18" id="KW-0408">Iron</keyword>
<feature type="binding site" evidence="19">
    <location>
        <position position="330"/>
    </location>
    <ligand>
        <name>Zn(2+)</name>
        <dbReference type="ChEBI" id="CHEBI:29105"/>
        <label>2</label>
    </ligand>
</feature>
<comment type="caution">
    <text evidence="23">The sequence shown here is derived from an EMBL/GenBank/DDBJ whole genome shotgun (WGS) entry which is preliminary data.</text>
</comment>
<proteinExistence type="inferred from homology"/>
<comment type="cofactor">
    <cofactor evidence="20">
        <name>Fe cation</name>
        <dbReference type="ChEBI" id="CHEBI:24875"/>
    </cofactor>
</comment>
<dbReference type="GO" id="GO:0020037">
    <property type="term" value="F:heme binding"/>
    <property type="evidence" value="ECO:0007669"/>
    <property type="project" value="InterPro"/>
</dbReference>
<dbReference type="EMBL" id="SPNW01000009">
    <property type="protein sequence ID" value="TIA91952.1"/>
    <property type="molecule type" value="Genomic_DNA"/>
</dbReference>
<keyword evidence="24" id="KW-1185">Reference proteome</keyword>
<dbReference type="GO" id="GO:0080132">
    <property type="term" value="F:fatty acid 2-hydroxylase activity"/>
    <property type="evidence" value="ECO:0007669"/>
    <property type="project" value="InterPro"/>
</dbReference>
<evidence type="ECO:0000256" key="9">
    <source>
        <dbReference type="ARBA" id="ARBA00022824"/>
    </source>
</evidence>
<comment type="pathway">
    <text evidence="3">Lipid metabolism.</text>
</comment>
<feature type="binding site" description="axial binding residue" evidence="20">
    <location>
        <position position="74"/>
    </location>
    <ligand>
        <name>heme</name>
        <dbReference type="ChEBI" id="CHEBI:30413"/>
    </ligand>
    <ligandPart>
        <name>Fe</name>
        <dbReference type="ChEBI" id="CHEBI:18248"/>
    </ligandPart>
</feature>
<comment type="cofactor">
    <cofactor evidence="18 19">
        <name>Zn(2+)</name>
        <dbReference type="ChEBI" id="CHEBI:29105"/>
    </cofactor>
    <text evidence="18 19">Binds 2 Zn(2+) ions per subunit that likely form a catalytic dimetal center.</text>
</comment>
<name>A0A4T0FT97_9BASI</name>
<keyword evidence="6 20" id="KW-0349">Heme</keyword>
<dbReference type="Proteomes" id="UP000310189">
    <property type="component" value="Unassembled WGS sequence"/>
</dbReference>
<comment type="function">
    <text evidence="18">Ceramide hydroxylase involved in the hydroxylation of sphingolipid-associated very long chain fatty acids. Postulated to hydroxylate the very long chain fatty acid of dihydroceramides and phytoceramides at C-2.</text>
</comment>
<feature type="binding site" description="axial binding residue" evidence="20">
    <location>
        <position position="44"/>
    </location>
    <ligand>
        <name>heme</name>
        <dbReference type="ChEBI" id="CHEBI:30413"/>
    </ligand>
    <ligandPart>
        <name>Fe</name>
        <dbReference type="ChEBI" id="CHEBI:18248"/>
    </ligandPart>
</feature>
<dbReference type="GO" id="GO:0006633">
    <property type="term" value="P:fatty acid biosynthetic process"/>
    <property type="evidence" value="ECO:0007669"/>
    <property type="project" value="UniProtKB-KW"/>
</dbReference>
<keyword evidence="5 18" id="KW-0444">Lipid biosynthesis</keyword>
<dbReference type="InterPro" id="IPR006694">
    <property type="entry name" value="Fatty_acid_hydroxylase"/>
</dbReference>
<evidence type="ECO:0000256" key="15">
    <source>
        <dbReference type="ARBA" id="ARBA00023098"/>
    </source>
</evidence>
<feature type="binding site" evidence="19">
    <location>
        <position position="255"/>
    </location>
    <ligand>
        <name>Zn(2+)</name>
        <dbReference type="ChEBI" id="CHEBI:29105"/>
        <label>1</label>
    </ligand>
</feature>
<evidence type="ECO:0000256" key="12">
    <source>
        <dbReference type="ARBA" id="ARBA00022989"/>
    </source>
</evidence>
<feature type="binding site" evidence="19">
    <location>
        <position position="311"/>
    </location>
    <ligand>
        <name>Zn(2+)</name>
        <dbReference type="ChEBI" id="CHEBI:29105"/>
        <label>1</label>
    </ligand>
</feature>
<evidence type="ECO:0000256" key="8">
    <source>
        <dbReference type="ARBA" id="ARBA00022723"/>
    </source>
</evidence>
<feature type="binding site" evidence="19">
    <location>
        <position position="252"/>
    </location>
    <ligand>
        <name>Zn(2+)</name>
        <dbReference type="ChEBI" id="CHEBI:29105"/>
        <label>1</label>
    </ligand>
</feature>
<dbReference type="OrthoDB" id="2204368at2759"/>
<keyword evidence="11 19" id="KW-0862">Zinc</keyword>
<dbReference type="SUPFAM" id="SSF55856">
    <property type="entry name" value="Cytochrome b5-like heme/steroid binding domain"/>
    <property type="match status" value="1"/>
</dbReference>
<evidence type="ECO:0000256" key="6">
    <source>
        <dbReference type="ARBA" id="ARBA00022617"/>
    </source>
</evidence>
<comment type="similarity">
    <text evidence="4 18">Belongs to the sterol desaturase family. SCS7 subfamily.</text>
</comment>
<evidence type="ECO:0000256" key="20">
    <source>
        <dbReference type="PIRSR" id="PIRSR005149-50"/>
    </source>
</evidence>
<keyword evidence="15 18" id="KW-0443">Lipid metabolism</keyword>
<feature type="binding site" evidence="19">
    <location>
        <position position="256"/>
    </location>
    <ligand>
        <name>Zn(2+)</name>
        <dbReference type="ChEBI" id="CHEBI:29105"/>
        <label>1</label>
    </ligand>
</feature>
<feature type="binding site" evidence="19">
    <location>
        <position position="228"/>
    </location>
    <ligand>
        <name>Zn(2+)</name>
        <dbReference type="ChEBI" id="CHEBI:29105"/>
        <label>1</label>
    </ligand>
</feature>
<keyword evidence="8 18" id="KW-0479">Metal-binding</keyword>
<dbReference type="SMART" id="SM01117">
    <property type="entry name" value="Cyt-b5"/>
    <property type="match status" value="1"/>
</dbReference>
<dbReference type="InterPro" id="IPR036400">
    <property type="entry name" value="Cyt_B5-like_heme/steroid_sf"/>
</dbReference>
<evidence type="ECO:0000256" key="4">
    <source>
        <dbReference type="ARBA" id="ARBA00005747"/>
    </source>
</evidence>
<evidence type="ECO:0000256" key="14">
    <source>
        <dbReference type="ARBA" id="ARBA00023004"/>
    </source>
</evidence>
<dbReference type="PROSITE" id="PS00191">
    <property type="entry name" value="CYTOCHROME_B5_1"/>
    <property type="match status" value="1"/>
</dbReference>
<dbReference type="Gene3D" id="3.10.120.10">
    <property type="entry name" value="Cytochrome b5-like heme/steroid binding domain"/>
    <property type="match status" value="1"/>
</dbReference>
<sequence length="358" mass="41557">MSELRQRRLRIYTKADVEAHKTEKSCWVTIGRLIYDVTEFLQDHPGGEDLVMKYAGQDVEQAMKATNGVEDHEHTPAAFGMMSDMLIGKVDSGARIVDENWVATDDFVPEESNIEEDLEKCEFLDLSKPLLSQVWNSNFSKDFYLEQVHQPRHLKKSARLFGYDILEMFTVTPWYVIPIIWVPITLYLLSRSYTDFSAQFGSSLGGLSTLGCFLLGNVIWTILEYGMHRFLFHVDFYLPDRPFFLMLHFLLHGIHHYLPADGLRLVMPPILFTALQYPFTQLAYKILPNTAFANGVISGSFAFYVLYDCMHYALHHTRLPNYLKQMKSYHLKHHYGNFEMGFGVTSKFWDLVFKTELK</sequence>
<feature type="binding site" evidence="19">
    <location>
        <position position="333"/>
    </location>
    <ligand>
        <name>Zn(2+)</name>
        <dbReference type="ChEBI" id="CHEBI:29105"/>
        <label>1</label>
    </ligand>
</feature>
<evidence type="ECO:0000256" key="1">
    <source>
        <dbReference type="ARBA" id="ARBA00004477"/>
    </source>
</evidence>
<keyword evidence="7 21" id="KW-0812">Transmembrane</keyword>
<evidence type="ECO:0000259" key="22">
    <source>
        <dbReference type="PROSITE" id="PS50255"/>
    </source>
</evidence>
<dbReference type="PANTHER" id="PTHR12863">
    <property type="entry name" value="FATTY ACID HYDROXYLASE"/>
    <property type="match status" value="1"/>
</dbReference>
<evidence type="ECO:0000256" key="19">
    <source>
        <dbReference type="PIRSR" id="PIRSR005149-1"/>
    </source>
</evidence>
<dbReference type="InterPro" id="IPR001199">
    <property type="entry name" value="Cyt_B5-like_heme/steroid-bd"/>
</dbReference>
<evidence type="ECO:0000256" key="7">
    <source>
        <dbReference type="ARBA" id="ARBA00022692"/>
    </source>
</evidence>
<feature type="binding site" evidence="19">
    <location>
        <position position="233"/>
    </location>
    <ligand>
        <name>Zn(2+)</name>
        <dbReference type="ChEBI" id="CHEBI:29105"/>
        <label>1</label>
    </ligand>
</feature>
<dbReference type="PROSITE" id="PS50255">
    <property type="entry name" value="CYTOCHROME_B5_2"/>
    <property type="match status" value="1"/>
</dbReference>
<feature type="transmembrane region" description="Helical" evidence="21">
    <location>
        <begin position="204"/>
        <end position="223"/>
    </location>
</feature>
<feature type="transmembrane region" description="Helical" evidence="21">
    <location>
        <begin position="160"/>
        <end position="184"/>
    </location>
</feature>
<keyword evidence="17 18" id="KW-0275">Fatty acid biosynthesis</keyword>
<evidence type="ECO:0000256" key="11">
    <source>
        <dbReference type="ARBA" id="ARBA00022833"/>
    </source>
</evidence>
<evidence type="ECO:0000256" key="18">
    <source>
        <dbReference type="PIRNR" id="PIRNR005149"/>
    </source>
</evidence>
<organism evidence="23 24">
    <name type="scientific">Wallemia hederae</name>
    <dbReference type="NCBI Taxonomy" id="1540922"/>
    <lineage>
        <taxon>Eukaryota</taxon>
        <taxon>Fungi</taxon>
        <taxon>Dikarya</taxon>
        <taxon>Basidiomycota</taxon>
        <taxon>Wallemiomycotina</taxon>
        <taxon>Wallemiomycetes</taxon>
        <taxon>Wallemiales</taxon>
        <taxon>Wallemiaceae</taxon>
        <taxon>Wallemia</taxon>
    </lineage>
</organism>
<dbReference type="Pfam" id="PF00173">
    <property type="entry name" value="Cyt-b5"/>
    <property type="match status" value="1"/>
</dbReference>
<evidence type="ECO:0000256" key="13">
    <source>
        <dbReference type="ARBA" id="ARBA00023002"/>
    </source>
</evidence>
<dbReference type="AlphaFoldDB" id="A0A4T0FT97"/>
<dbReference type="PRINTS" id="PR00363">
    <property type="entry name" value="CYTOCHROMEB5"/>
</dbReference>
<feature type="domain" description="Cytochrome b5 heme-binding" evidence="22">
    <location>
        <begin position="9"/>
        <end position="91"/>
    </location>
</feature>